<gene>
    <name evidence="6" type="ORF">DDZ13_07110</name>
</gene>
<evidence type="ECO:0000256" key="3">
    <source>
        <dbReference type="PIRSR" id="PIRSR601952-2"/>
    </source>
</evidence>
<evidence type="ECO:0000256" key="1">
    <source>
        <dbReference type="ARBA" id="ARBA00022553"/>
    </source>
</evidence>
<feature type="compositionally biased region" description="Low complexity" evidence="5">
    <location>
        <begin position="101"/>
        <end position="111"/>
    </location>
</feature>
<dbReference type="CDD" id="cd16012">
    <property type="entry name" value="ALP"/>
    <property type="match status" value="1"/>
</dbReference>
<organism evidence="6 7">
    <name type="scientific">Coraliomargarita sinensis</name>
    <dbReference type="NCBI Taxonomy" id="2174842"/>
    <lineage>
        <taxon>Bacteria</taxon>
        <taxon>Pseudomonadati</taxon>
        <taxon>Verrucomicrobiota</taxon>
        <taxon>Opitutia</taxon>
        <taxon>Puniceicoccales</taxon>
        <taxon>Coraliomargaritaceae</taxon>
        <taxon>Coraliomargarita</taxon>
    </lineage>
</organism>
<dbReference type="InterPro" id="IPR017850">
    <property type="entry name" value="Alkaline_phosphatase_core_sf"/>
</dbReference>
<dbReference type="NCBIfam" id="TIGR01409">
    <property type="entry name" value="TAT_signal_seq"/>
    <property type="match status" value="1"/>
</dbReference>
<proteinExistence type="inferred from homology"/>
<dbReference type="InterPro" id="IPR006311">
    <property type="entry name" value="TAT_signal"/>
</dbReference>
<dbReference type="RefSeq" id="WP_110130748.1">
    <property type="nucleotide sequence ID" value="NZ_QHJQ01000004.1"/>
</dbReference>
<keyword evidence="3" id="KW-0862">Zinc</keyword>
<keyword evidence="7" id="KW-1185">Reference proteome</keyword>
<dbReference type="PANTHER" id="PTHR11596:SF5">
    <property type="entry name" value="ALKALINE PHOSPHATASE"/>
    <property type="match status" value="1"/>
</dbReference>
<keyword evidence="3" id="KW-0479">Metal-binding</keyword>
<evidence type="ECO:0000313" key="7">
    <source>
        <dbReference type="Proteomes" id="UP000247099"/>
    </source>
</evidence>
<reference evidence="6 7" key="1">
    <citation type="submission" date="2018-05" db="EMBL/GenBank/DDBJ databases">
        <title>Coraliomargarita sinensis sp. nov., isolated from a marine solar saltern.</title>
        <authorList>
            <person name="Zhou L.Y."/>
        </authorList>
    </citation>
    <scope>NUCLEOTIDE SEQUENCE [LARGE SCALE GENOMIC DNA]</scope>
    <source>
        <strain evidence="6 7">WN38</strain>
    </source>
</reference>
<dbReference type="Gene3D" id="3.40.720.10">
    <property type="entry name" value="Alkaline Phosphatase, subunit A"/>
    <property type="match status" value="1"/>
</dbReference>
<protein>
    <recommendedName>
        <fullName evidence="8">Alkaline phosphatase</fullName>
    </recommendedName>
</protein>
<feature type="binding site" evidence="3">
    <location>
        <position position="329"/>
    </location>
    <ligand>
        <name>Zn(2+)</name>
        <dbReference type="ChEBI" id="CHEBI:29105"/>
        <label>2</label>
    </ligand>
</feature>
<accession>A0A317ZFG2</accession>
<evidence type="ECO:0000256" key="2">
    <source>
        <dbReference type="PIRSR" id="PIRSR601952-1"/>
    </source>
</evidence>
<evidence type="ECO:0008006" key="8">
    <source>
        <dbReference type="Google" id="ProtNLM"/>
    </source>
</evidence>
<evidence type="ECO:0000256" key="4">
    <source>
        <dbReference type="RuleBase" id="RU003946"/>
    </source>
</evidence>
<dbReference type="SUPFAM" id="SSF53649">
    <property type="entry name" value="Alkaline phosphatase-like"/>
    <property type="match status" value="1"/>
</dbReference>
<dbReference type="InParanoid" id="A0A317ZFG2"/>
<dbReference type="InterPro" id="IPR019546">
    <property type="entry name" value="TAT_signal_bac_arc"/>
</dbReference>
<sequence length="467" mass="50657">MSQVQSSHSRRNFIKGAGLAGLAGTLLPGQAVSAQVKPDNRAKNLIFLVVDGMCHGTLGLAHHWNERNKGKLLNWMNLSQRADLRRCTQDTASLNSPVTDSAAAASSWGSGHRVNNGSINTAPDGESLTPLFVRAKRAGKRTGLVTTCTVSHATPAGFAANAANRSDQEAIVAQYLDREIDLLMGGGSKFFTQVEEGGKQVDYFNAFADAGYGVARNREQLKKQAKIDKKLLGIFAEGHMPYAIDRKNDTSLADTPGLAAMFKAALTNLEGSPSGFALQVEAGRVDHAGHANDPGAILHELLEFDNCIPIALDFIEKHPDTMLIVTTDHGTGGCQLDGSGRGYRDSGPALDRINQFKYSFEWLEERFRSAGEFNPDLFREATGITPAEKQSADIQAAIDNPRVNYLNSRMTRAFDDELKKICSVGWTSNNHTSENVDLFLMGAGPEQLPGYIRNNELHGIMVDTLQI</sequence>
<keyword evidence="1" id="KW-0597">Phosphoprotein</keyword>
<comment type="similarity">
    <text evidence="4">Belongs to the alkaline phosphatase family.</text>
</comment>
<dbReference type="InterPro" id="IPR001952">
    <property type="entry name" value="Alkaline_phosphatase"/>
</dbReference>
<dbReference type="InterPro" id="IPR042085">
    <property type="entry name" value="Ap_crown"/>
</dbReference>
<comment type="caution">
    <text evidence="6">The sequence shown here is derived from an EMBL/GenBank/DDBJ whole genome shotgun (WGS) entry which is preliminary data.</text>
</comment>
<feature type="region of interest" description="Disordered" evidence="5">
    <location>
        <begin position="98"/>
        <end position="121"/>
    </location>
</feature>
<feature type="binding site" evidence="3">
    <location>
        <position position="152"/>
    </location>
    <ligand>
        <name>Mg(2+)</name>
        <dbReference type="ChEBI" id="CHEBI:18420"/>
    </ligand>
</feature>
<feature type="binding site" evidence="3">
    <location>
        <position position="51"/>
    </location>
    <ligand>
        <name>Zn(2+)</name>
        <dbReference type="ChEBI" id="CHEBI:29105"/>
        <label>2</label>
    </ligand>
</feature>
<dbReference type="Pfam" id="PF00245">
    <property type="entry name" value="Alk_phosphatase"/>
    <property type="match status" value="1"/>
</dbReference>
<dbReference type="AlphaFoldDB" id="A0A317ZFG2"/>
<dbReference type="PRINTS" id="PR00113">
    <property type="entry name" value="ALKPHPHTASE"/>
</dbReference>
<feature type="active site" description="Phosphoserine intermediate" evidence="2">
    <location>
        <position position="101"/>
    </location>
</feature>
<evidence type="ECO:0000256" key="5">
    <source>
        <dbReference type="SAM" id="MobiDB-lite"/>
    </source>
</evidence>
<comment type="cofactor">
    <cofactor evidence="3">
        <name>Zn(2+)</name>
        <dbReference type="ChEBI" id="CHEBI:29105"/>
    </cofactor>
    <text evidence="3">Binds 2 Zn(2+) ions.</text>
</comment>
<dbReference type="EMBL" id="QHJQ01000004">
    <property type="protein sequence ID" value="PXA04295.1"/>
    <property type="molecule type" value="Genomic_DNA"/>
</dbReference>
<dbReference type="FunCoup" id="A0A317ZFG2">
    <property type="interactions" value="211"/>
</dbReference>
<feature type="binding site" evidence="3">
    <location>
        <position position="286"/>
    </location>
    <ligand>
        <name>Zn(2+)</name>
        <dbReference type="ChEBI" id="CHEBI:29105"/>
        <label>2</label>
    </ligand>
</feature>
<dbReference type="GO" id="GO:0046872">
    <property type="term" value="F:metal ion binding"/>
    <property type="evidence" value="ECO:0007669"/>
    <property type="project" value="UniProtKB-KW"/>
</dbReference>
<dbReference type="Gene3D" id="1.10.1200.140">
    <property type="entry name" value="Alkaline phosphatase, crown domain"/>
    <property type="match status" value="1"/>
</dbReference>
<dbReference type="GO" id="GO:0004035">
    <property type="term" value="F:alkaline phosphatase activity"/>
    <property type="evidence" value="ECO:0007669"/>
    <property type="project" value="TreeGrafter"/>
</dbReference>
<dbReference type="OrthoDB" id="9794455at2"/>
<keyword evidence="3" id="KW-0460">Magnesium</keyword>
<dbReference type="PANTHER" id="PTHR11596">
    <property type="entry name" value="ALKALINE PHOSPHATASE"/>
    <property type="match status" value="1"/>
</dbReference>
<dbReference type="SMART" id="SM00098">
    <property type="entry name" value="alkPPc"/>
    <property type="match status" value="1"/>
</dbReference>
<evidence type="ECO:0000313" key="6">
    <source>
        <dbReference type="EMBL" id="PXA04295.1"/>
    </source>
</evidence>
<feature type="binding site" evidence="3">
    <location>
        <position position="328"/>
    </location>
    <ligand>
        <name>Zn(2+)</name>
        <dbReference type="ChEBI" id="CHEBI:29105"/>
        <label>2</label>
    </ligand>
</feature>
<feature type="binding site" evidence="3">
    <location>
        <position position="154"/>
    </location>
    <ligand>
        <name>Mg(2+)</name>
        <dbReference type="ChEBI" id="CHEBI:18420"/>
    </ligand>
</feature>
<feature type="binding site" evidence="3">
    <location>
        <position position="51"/>
    </location>
    <ligand>
        <name>Mg(2+)</name>
        <dbReference type="ChEBI" id="CHEBI:18420"/>
    </ligand>
</feature>
<feature type="binding site" evidence="3">
    <location>
        <position position="290"/>
    </location>
    <ligand>
        <name>Zn(2+)</name>
        <dbReference type="ChEBI" id="CHEBI:29105"/>
        <label>2</label>
    </ligand>
</feature>
<name>A0A317ZFG2_9BACT</name>
<dbReference type="Proteomes" id="UP000247099">
    <property type="component" value="Unassembled WGS sequence"/>
</dbReference>
<feature type="binding site" evidence="3">
    <location>
        <position position="281"/>
    </location>
    <ligand>
        <name>Mg(2+)</name>
        <dbReference type="ChEBI" id="CHEBI:18420"/>
    </ligand>
</feature>
<feature type="binding site" evidence="3">
    <location>
        <position position="431"/>
    </location>
    <ligand>
        <name>Zn(2+)</name>
        <dbReference type="ChEBI" id="CHEBI:29105"/>
        <label>2</label>
    </ligand>
</feature>
<comment type="cofactor">
    <cofactor evidence="3">
        <name>Mg(2+)</name>
        <dbReference type="ChEBI" id="CHEBI:18420"/>
    </cofactor>
    <text evidence="3">Binds 1 Mg(2+) ion.</text>
</comment>
<dbReference type="PROSITE" id="PS51318">
    <property type="entry name" value="TAT"/>
    <property type="match status" value="1"/>
</dbReference>